<dbReference type="PANTHER" id="PTHR30329:SF21">
    <property type="entry name" value="LIPOPROTEIN YIAD-RELATED"/>
    <property type="match status" value="1"/>
</dbReference>
<evidence type="ECO:0000256" key="3">
    <source>
        <dbReference type="ARBA" id="ARBA00023237"/>
    </source>
</evidence>
<keyword evidence="6" id="KW-0732">Signal</keyword>
<organism evidence="8 9">
    <name type="scientific">Photobacterium atrarenae</name>
    <dbReference type="NCBI Taxonomy" id="865757"/>
    <lineage>
        <taxon>Bacteria</taxon>
        <taxon>Pseudomonadati</taxon>
        <taxon>Pseudomonadota</taxon>
        <taxon>Gammaproteobacteria</taxon>
        <taxon>Vibrionales</taxon>
        <taxon>Vibrionaceae</taxon>
        <taxon>Photobacterium</taxon>
    </lineage>
</organism>
<comment type="subcellular location">
    <subcellularLocation>
        <location evidence="1">Cell outer membrane</location>
    </subcellularLocation>
</comment>
<dbReference type="CDD" id="cd07185">
    <property type="entry name" value="OmpA_C-like"/>
    <property type="match status" value="1"/>
</dbReference>
<dbReference type="Gene3D" id="3.30.1330.60">
    <property type="entry name" value="OmpA-like domain"/>
    <property type="match status" value="1"/>
</dbReference>
<sequence length="260" mass="28471">MKKQLISTLIATTLMASTFTTSVHADSVQSSDHQQQSSYSVAEDEQLIGLGSGAAMGAVIGGPAGFVVGAIVGGIIGTAVGQDSYIQAQDEEMSSLTSRNAELERISAEYNDSQMELARLQQEVIQARIAEREQEARQIDLGLEMNVHFRTGSAVIEPLFMAQLDELAELMKQAPEVSWELSGYADRRGDSMKNYELSKRRVEAVRTYLEQHGVDPEQVLASAFGDQEPLKAEQSFEGDFFDRRVTLRSTQMAVQTANAN</sequence>
<evidence type="ECO:0000256" key="1">
    <source>
        <dbReference type="ARBA" id="ARBA00004442"/>
    </source>
</evidence>
<reference evidence="8" key="1">
    <citation type="submission" date="2022-07" db="EMBL/GenBank/DDBJ databases">
        <title>Genome sequencing of Photobacterium atrarenae GJH2-4.</title>
        <authorList>
            <person name="Park S.-J."/>
        </authorList>
    </citation>
    <scope>NUCLEOTIDE SEQUENCE</scope>
    <source>
        <strain evidence="8">GJH2-4</strain>
    </source>
</reference>
<proteinExistence type="predicted"/>
<dbReference type="Proteomes" id="UP001057998">
    <property type="component" value="Chromosome 2"/>
</dbReference>
<dbReference type="PANTHER" id="PTHR30329">
    <property type="entry name" value="STATOR ELEMENT OF FLAGELLAR MOTOR COMPLEX"/>
    <property type="match status" value="1"/>
</dbReference>
<dbReference type="InterPro" id="IPR006665">
    <property type="entry name" value="OmpA-like"/>
</dbReference>
<feature type="coiled-coil region" evidence="5">
    <location>
        <begin position="86"/>
        <end position="137"/>
    </location>
</feature>
<gene>
    <name evidence="8" type="primary">pdsO</name>
    <name evidence="8" type="ORF">NNL38_23280</name>
</gene>
<evidence type="ECO:0000256" key="5">
    <source>
        <dbReference type="SAM" id="Coils"/>
    </source>
</evidence>
<dbReference type="PRINTS" id="PR01021">
    <property type="entry name" value="OMPADOMAIN"/>
</dbReference>
<name>A0ABY5GLE1_9GAMM</name>
<evidence type="ECO:0000256" key="6">
    <source>
        <dbReference type="SAM" id="SignalP"/>
    </source>
</evidence>
<keyword evidence="9" id="KW-1185">Reference proteome</keyword>
<feature type="domain" description="OmpA-like" evidence="7">
    <location>
        <begin position="136"/>
        <end position="253"/>
    </location>
</feature>
<dbReference type="EMBL" id="CP101509">
    <property type="protein sequence ID" value="UTV29925.1"/>
    <property type="molecule type" value="Genomic_DNA"/>
</dbReference>
<evidence type="ECO:0000256" key="2">
    <source>
        <dbReference type="ARBA" id="ARBA00023136"/>
    </source>
</evidence>
<feature type="chain" id="PRO_5045386116" evidence="6">
    <location>
        <begin position="26"/>
        <end position="260"/>
    </location>
</feature>
<keyword evidence="5" id="KW-0175">Coiled coil</keyword>
<evidence type="ECO:0000259" key="7">
    <source>
        <dbReference type="PROSITE" id="PS51123"/>
    </source>
</evidence>
<dbReference type="NCBIfam" id="TIGR03789">
    <property type="entry name" value="pdsO"/>
    <property type="match status" value="1"/>
</dbReference>
<dbReference type="Pfam" id="PF00691">
    <property type="entry name" value="OmpA"/>
    <property type="match status" value="1"/>
</dbReference>
<evidence type="ECO:0000313" key="8">
    <source>
        <dbReference type="EMBL" id="UTV29925.1"/>
    </source>
</evidence>
<evidence type="ECO:0000313" key="9">
    <source>
        <dbReference type="Proteomes" id="UP001057998"/>
    </source>
</evidence>
<dbReference type="SUPFAM" id="SSF103088">
    <property type="entry name" value="OmpA-like"/>
    <property type="match status" value="1"/>
</dbReference>
<accession>A0ABY5GLE1</accession>
<evidence type="ECO:0000256" key="4">
    <source>
        <dbReference type="PROSITE-ProRule" id="PRU00473"/>
    </source>
</evidence>
<dbReference type="RefSeq" id="WP_255391261.1">
    <property type="nucleotide sequence ID" value="NZ_CP101509.1"/>
</dbReference>
<keyword evidence="3" id="KW-0998">Cell outer membrane</keyword>
<dbReference type="InterPro" id="IPR036737">
    <property type="entry name" value="OmpA-like_sf"/>
</dbReference>
<protein>
    <submittedName>
        <fullName evidence="8">Sortase-associated OmpA-like protein PdsO</fullName>
    </submittedName>
</protein>
<dbReference type="InterPro" id="IPR022511">
    <property type="entry name" value="PdsO"/>
</dbReference>
<dbReference type="PROSITE" id="PS51123">
    <property type="entry name" value="OMPA_2"/>
    <property type="match status" value="1"/>
</dbReference>
<feature type="signal peptide" evidence="6">
    <location>
        <begin position="1"/>
        <end position="25"/>
    </location>
</feature>
<keyword evidence="2 4" id="KW-0472">Membrane</keyword>
<dbReference type="InterPro" id="IPR006664">
    <property type="entry name" value="OMP_bac"/>
</dbReference>
<dbReference type="InterPro" id="IPR050330">
    <property type="entry name" value="Bact_OuterMem_StrucFunc"/>
</dbReference>